<evidence type="ECO:0008006" key="5">
    <source>
        <dbReference type="Google" id="ProtNLM"/>
    </source>
</evidence>
<dbReference type="EMBL" id="SMCN01000001">
    <property type="protein sequence ID" value="TCV88457.1"/>
    <property type="molecule type" value="Genomic_DNA"/>
</dbReference>
<evidence type="ECO:0000313" key="3">
    <source>
        <dbReference type="EMBL" id="TCV88457.1"/>
    </source>
</evidence>
<dbReference type="Proteomes" id="UP000295649">
    <property type="component" value="Unassembled WGS sequence"/>
</dbReference>
<evidence type="ECO:0000256" key="2">
    <source>
        <dbReference type="SAM" id="Phobius"/>
    </source>
</evidence>
<keyword evidence="2" id="KW-0812">Transmembrane</keyword>
<name>A0ABY2CTC2_METMH</name>
<feature type="transmembrane region" description="Helical" evidence="2">
    <location>
        <begin position="9"/>
        <end position="32"/>
    </location>
</feature>
<sequence>MIKTEQPHWFVSCLIVSVLVHLGIALTLANLFRPWKSADQLPARLTVLSVEFKTLHLAKKDTQNQSTLSLPPRVEATGGRSRMQPKRALVSTDHANPPQRQVIAPLDEKSANPPPEHPKLDLSKVLSDMRQVARESAEHTGEQPLDRRKLVLNPENFKAPDSKPTEETENYRLPNGYQRRCVTKADGTKQCMSKEADDDSIWNAKIYLPDSLPSGGKSAEFARQLQQAVGKH</sequence>
<evidence type="ECO:0000313" key="4">
    <source>
        <dbReference type="Proteomes" id="UP000295649"/>
    </source>
</evidence>
<organism evidence="3 4">
    <name type="scientific">Methylomonas methanica</name>
    <dbReference type="NCBI Taxonomy" id="421"/>
    <lineage>
        <taxon>Bacteria</taxon>
        <taxon>Pseudomonadati</taxon>
        <taxon>Pseudomonadota</taxon>
        <taxon>Gammaproteobacteria</taxon>
        <taxon>Methylococcales</taxon>
        <taxon>Methylococcaceae</taxon>
        <taxon>Methylomonas</taxon>
    </lineage>
</organism>
<proteinExistence type="predicted"/>
<reference evidence="3 4" key="1">
    <citation type="submission" date="2019-03" db="EMBL/GenBank/DDBJ databases">
        <title>Systems level insights into methane cycling in arid and semi-arid ecosystems.</title>
        <authorList>
            <person name="Kalyuzhnaya M."/>
        </authorList>
    </citation>
    <scope>NUCLEOTIDE SEQUENCE [LARGE SCALE GENOMIC DNA]</scope>
    <source>
        <strain evidence="3 4">S-1</strain>
    </source>
</reference>
<feature type="region of interest" description="Disordered" evidence="1">
    <location>
        <begin position="61"/>
        <end position="99"/>
    </location>
</feature>
<keyword evidence="2" id="KW-1133">Transmembrane helix</keyword>
<gene>
    <name evidence="3" type="ORF">EDE11_101247</name>
</gene>
<dbReference type="RefSeq" id="WP_132324801.1">
    <property type="nucleotide sequence ID" value="NZ_LUUF01000083.1"/>
</dbReference>
<evidence type="ECO:0000256" key="1">
    <source>
        <dbReference type="SAM" id="MobiDB-lite"/>
    </source>
</evidence>
<keyword evidence="2" id="KW-0472">Membrane</keyword>
<accession>A0ABY2CTC2</accession>
<keyword evidence="4" id="KW-1185">Reference proteome</keyword>
<protein>
    <recommendedName>
        <fullName evidence="5">Energy transducer TonB</fullName>
    </recommendedName>
</protein>
<comment type="caution">
    <text evidence="3">The sequence shown here is derived from an EMBL/GenBank/DDBJ whole genome shotgun (WGS) entry which is preliminary data.</text>
</comment>